<dbReference type="EMBL" id="KD212154">
    <property type="protein sequence ID" value="EMS52042.1"/>
    <property type="molecule type" value="Genomic_DNA"/>
</dbReference>
<evidence type="ECO:0000256" key="1">
    <source>
        <dbReference type="SAM" id="MobiDB-lite"/>
    </source>
</evidence>
<protein>
    <submittedName>
        <fullName evidence="2">Uncharacterized protein</fullName>
    </submittedName>
</protein>
<accession>M7YWQ7</accession>
<proteinExistence type="predicted"/>
<evidence type="ECO:0000313" key="2">
    <source>
        <dbReference type="EMBL" id="EMS52042.1"/>
    </source>
</evidence>
<sequence>MRRPDPWRRPAPPSGGDVRSLRLARPAIPSVPRCRQYGSLGWGRQRGVVCAGGGSGDRAASDRGFRRRQAVDLSRRLHFLLPHFKGSSISREERVWAREVLVYQVSERNRKGNKMQSNLGGRTKTFASVVIDMVGSSGWKLALVAARITSSSNQPAEMKLLVSRITTNALGAYPPPGGQSDKRTFSQPGNRKEYGCARRRKMYNEPECTMSSGNSQLTRRQFSIDFIPCIAPSVPDTPGFYGVDRYFSATPTCGSTMTHMCNYSSRR</sequence>
<feature type="region of interest" description="Disordered" evidence="1">
    <location>
        <begin position="1"/>
        <end position="20"/>
    </location>
</feature>
<organism evidence="2">
    <name type="scientific">Triticum urartu</name>
    <name type="common">Red wild einkorn</name>
    <name type="synonym">Crithodium urartu</name>
    <dbReference type="NCBI Taxonomy" id="4572"/>
    <lineage>
        <taxon>Eukaryota</taxon>
        <taxon>Viridiplantae</taxon>
        <taxon>Streptophyta</taxon>
        <taxon>Embryophyta</taxon>
        <taxon>Tracheophyta</taxon>
        <taxon>Spermatophyta</taxon>
        <taxon>Magnoliopsida</taxon>
        <taxon>Liliopsida</taxon>
        <taxon>Poales</taxon>
        <taxon>Poaceae</taxon>
        <taxon>BOP clade</taxon>
        <taxon>Pooideae</taxon>
        <taxon>Triticodae</taxon>
        <taxon>Triticeae</taxon>
        <taxon>Triticinae</taxon>
        <taxon>Triticum</taxon>
    </lineage>
</organism>
<feature type="region of interest" description="Disordered" evidence="1">
    <location>
        <begin position="171"/>
        <end position="193"/>
    </location>
</feature>
<gene>
    <name evidence="2" type="ORF">TRIUR3_09949</name>
</gene>
<reference evidence="2" key="1">
    <citation type="journal article" date="2013" name="Nature">
        <title>Draft genome of the wheat A-genome progenitor Triticum urartu.</title>
        <authorList>
            <person name="Ling H.Q."/>
            <person name="Zhao S."/>
            <person name="Liu D."/>
            <person name="Wang J."/>
            <person name="Sun H."/>
            <person name="Zhang C."/>
            <person name="Fan H."/>
            <person name="Li D."/>
            <person name="Dong L."/>
            <person name="Tao Y."/>
            <person name="Gao C."/>
            <person name="Wu H."/>
            <person name="Li Y."/>
            <person name="Cui Y."/>
            <person name="Guo X."/>
            <person name="Zheng S."/>
            <person name="Wang B."/>
            <person name="Yu K."/>
            <person name="Liang Q."/>
            <person name="Yang W."/>
            <person name="Lou X."/>
            <person name="Chen J."/>
            <person name="Feng M."/>
            <person name="Jian J."/>
            <person name="Zhang X."/>
            <person name="Luo G."/>
            <person name="Jiang Y."/>
            <person name="Liu J."/>
            <person name="Wang Z."/>
            <person name="Sha Y."/>
            <person name="Zhang B."/>
            <person name="Wu H."/>
            <person name="Tang D."/>
            <person name="Shen Q."/>
            <person name="Xue P."/>
            <person name="Zou S."/>
            <person name="Wang X."/>
            <person name="Liu X."/>
            <person name="Wang F."/>
            <person name="Yang Y."/>
            <person name="An X."/>
            <person name="Dong Z."/>
            <person name="Zhang K."/>
            <person name="Zhang X."/>
            <person name="Luo M.C."/>
            <person name="Dvorak J."/>
            <person name="Tong Y."/>
            <person name="Wang J."/>
            <person name="Yang H."/>
            <person name="Li Z."/>
            <person name="Wang D."/>
            <person name="Zhang A."/>
            <person name="Wang J."/>
        </authorList>
    </citation>
    <scope>NUCLEOTIDE SEQUENCE</scope>
</reference>
<feature type="compositionally biased region" description="Basic and acidic residues" evidence="1">
    <location>
        <begin position="180"/>
        <end position="193"/>
    </location>
</feature>
<name>M7YWQ7_TRIUA</name>
<dbReference type="AlphaFoldDB" id="M7YWQ7"/>